<feature type="domain" description="DNA2/NAM7 helicase helicase" evidence="6">
    <location>
        <begin position="266"/>
        <end position="512"/>
    </location>
</feature>
<evidence type="ECO:0000259" key="7">
    <source>
        <dbReference type="Pfam" id="PF13087"/>
    </source>
</evidence>
<evidence type="ECO:0000256" key="5">
    <source>
        <dbReference type="ARBA" id="ARBA00022840"/>
    </source>
</evidence>
<dbReference type="InterPro" id="IPR041679">
    <property type="entry name" value="DNA2/NAM7-like_C"/>
</dbReference>
<evidence type="ECO:0000256" key="1">
    <source>
        <dbReference type="ARBA" id="ARBA00007913"/>
    </source>
</evidence>
<dbReference type="InterPro" id="IPR041677">
    <property type="entry name" value="DNA2/NAM7_AAA_11"/>
</dbReference>
<keyword evidence="5" id="KW-0067">ATP-binding</keyword>
<organism evidence="8 9">
    <name type="scientific">Claviceps africana</name>
    <dbReference type="NCBI Taxonomy" id="83212"/>
    <lineage>
        <taxon>Eukaryota</taxon>
        <taxon>Fungi</taxon>
        <taxon>Dikarya</taxon>
        <taxon>Ascomycota</taxon>
        <taxon>Pezizomycotina</taxon>
        <taxon>Sordariomycetes</taxon>
        <taxon>Hypocreomycetidae</taxon>
        <taxon>Hypocreales</taxon>
        <taxon>Clavicipitaceae</taxon>
        <taxon>Claviceps</taxon>
    </lineage>
</organism>
<feature type="domain" description="DNA2/NAM7 helicase-like C-terminal" evidence="7">
    <location>
        <begin position="547"/>
        <end position="735"/>
    </location>
</feature>
<dbReference type="OrthoDB" id="6513042at2759"/>
<dbReference type="GO" id="GO:0005524">
    <property type="term" value="F:ATP binding"/>
    <property type="evidence" value="ECO:0007669"/>
    <property type="project" value="UniProtKB-KW"/>
</dbReference>
<evidence type="ECO:0000256" key="2">
    <source>
        <dbReference type="ARBA" id="ARBA00022741"/>
    </source>
</evidence>
<dbReference type="AlphaFoldDB" id="A0A8K0NLQ7"/>
<reference evidence="8" key="1">
    <citation type="journal article" date="2020" name="bioRxiv">
        <title>Whole genome comparisons of ergot fungi reveals the divergence and evolution of species within the genus Claviceps are the result of varying mechanisms driving genome evolution and host range expansion.</title>
        <authorList>
            <person name="Wyka S.A."/>
            <person name="Mondo S.J."/>
            <person name="Liu M."/>
            <person name="Dettman J."/>
            <person name="Nalam V."/>
            <person name="Broders K.D."/>
        </authorList>
    </citation>
    <scope>NUCLEOTIDE SEQUENCE</scope>
    <source>
        <strain evidence="8">CCC 489</strain>
    </source>
</reference>
<evidence type="ECO:0000313" key="8">
    <source>
        <dbReference type="EMBL" id="KAG5926503.1"/>
    </source>
</evidence>
<dbReference type="InterPro" id="IPR027417">
    <property type="entry name" value="P-loop_NTPase"/>
</dbReference>
<keyword evidence="4" id="KW-0347">Helicase</keyword>
<keyword evidence="9" id="KW-1185">Reference proteome</keyword>
<evidence type="ECO:0000256" key="3">
    <source>
        <dbReference type="ARBA" id="ARBA00022801"/>
    </source>
</evidence>
<dbReference type="Pfam" id="PF13087">
    <property type="entry name" value="AAA_12"/>
    <property type="match status" value="1"/>
</dbReference>
<comment type="similarity">
    <text evidence="1">Belongs to the DNA2/NAM7 helicase family.</text>
</comment>
<evidence type="ECO:0000256" key="4">
    <source>
        <dbReference type="ARBA" id="ARBA00022806"/>
    </source>
</evidence>
<keyword evidence="2" id="KW-0547">Nucleotide-binding</keyword>
<protein>
    <recommendedName>
        <fullName evidence="10">DNA2/NAM7 helicase-like C-terminal domain-containing protein</fullName>
    </recommendedName>
</protein>
<evidence type="ECO:0000313" key="9">
    <source>
        <dbReference type="Proteomes" id="UP000811619"/>
    </source>
</evidence>
<proteinExistence type="inferred from homology"/>
<dbReference type="GO" id="GO:0043139">
    <property type="term" value="F:5'-3' DNA helicase activity"/>
    <property type="evidence" value="ECO:0007669"/>
    <property type="project" value="TreeGrafter"/>
</dbReference>
<name>A0A8K0NLQ7_9HYPO</name>
<dbReference type="GO" id="GO:0016787">
    <property type="term" value="F:hydrolase activity"/>
    <property type="evidence" value="ECO:0007669"/>
    <property type="project" value="UniProtKB-KW"/>
</dbReference>
<accession>A0A8K0NLQ7</accession>
<dbReference type="SUPFAM" id="SSF52540">
    <property type="entry name" value="P-loop containing nucleoside triphosphate hydrolases"/>
    <property type="match status" value="1"/>
</dbReference>
<dbReference type="Gene3D" id="3.40.50.300">
    <property type="entry name" value="P-loop containing nucleotide triphosphate hydrolases"/>
    <property type="match status" value="2"/>
</dbReference>
<sequence length="772" mass="89251">MHEFVLRHEQGTTIEMQNEEKLYRRLNEQAQALKCWVISPIPNTTTAFHRSWLLIVQPSENVDGAVFPSTTDRFRIDMLSTVRRDDEEYSLVHLPAVRIPNPFDSAGPMRDNRARTYAAFKVDVPRSWKNADGENTEIDLMMSLRATCCADMTDMYLSESDCQLLKIEWDVQSTTFEAELEALRYLTDERVQQGSGPTRKSKRAFHMILDFHSCWKEFYDLHKVYPQLKNPAHARYRIPKAILERYRSLNKDHLDSLGGLQMIPNGLYFVNGCPGSGKTEWNLVLAAMVQASTRRHHLRRSRILFLVDINKTVDDAAARYFSLCKEAKLDVRIVRMYGWPREMRESSKIHGLRPEKQQQAQNERFEVDFTTRFLTTAGLSRCTKISQNPDVVPTLDEASWQYFEKNKREAFPGLQKLLVKMDSGEVLSTDDWKTLRRLVAKLYRVVLARTDFIATTPVAAFGRFSRCFRPDLIFVDEASHARELTTLIPLAYYSPKAWIFTGDVRQTRPFVKDMKCSKEAEADMQFNPFAKQLQVSTMARASFVGAVNSELLINKRAYGNLHRLPSDLFYEGRMVSSHVGDELYPASVSHLRHRLSRMAGGRLIDENRLIIDLTRSREERLRDSFWNREHHHWVLAQAASLLGDDEFQSIRHGHVATIMIATPYSTAYKQYEAAVRAWPRKWQDRVYVLTVDRAQGSEADVVFLDMVRSRTSGFMDDAKRLNVSMTRARQAEIILMRKAMAYTPRGSGQVVRSAFLSRVWEDTMCHNRVLIV</sequence>
<gene>
    <name evidence="8" type="ORF">E4U42_003241</name>
</gene>
<keyword evidence="3" id="KW-0378">Hydrolase</keyword>
<dbReference type="PANTHER" id="PTHR43788">
    <property type="entry name" value="DNA2/NAM7 HELICASE FAMILY MEMBER"/>
    <property type="match status" value="1"/>
</dbReference>
<dbReference type="PANTHER" id="PTHR43788:SF8">
    <property type="entry name" value="DNA-BINDING PROTEIN SMUBP-2"/>
    <property type="match status" value="1"/>
</dbReference>
<evidence type="ECO:0000259" key="6">
    <source>
        <dbReference type="Pfam" id="PF13086"/>
    </source>
</evidence>
<dbReference type="Proteomes" id="UP000811619">
    <property type="component" value="Unassembled WGS sequence"/>
</dbReference>
<dbReference type="EMBL" id="SRPY01000261">
    <property type="protein sequence ID" value="KAG5926503.1"/>
    <property type="molecule type" value="Genomic_DNA"/>
</dbReference>
<evidence type="ECO:0008006" key="10">
    <source>
        <dbReference type="Google" id="ProtNLM"/>
    </source>
</evidence>
<comment type="caution">
    <text evidence="8">The sequence shown here is derived from an EMBL/GenBank/DDBJ whole genome shotgun (WGS) entry which is preliminary data.</text>
</comment>
<dbReference type="Pfam" id="PF13086">
    <property type="entry name" value="AAA_11"/>
    <property type="match status" value="1"/>
</dbReference>
<dbReference type="InterPro" id="IPR050534">
    <property type="entry name" value="Coronavir_polyprotein_1ab"/>
</dbReference>